<dbReference type="GO" id="GO:0003677">
    <property type="term" value="F:DNA binding"/>
    <property type="evidence" value="ECO:0007669"/>
    <property type="project" value="InterPro"/>
</dbReference>
<evidence type="ECO:0000259" key="2">
    <source>
        <dbReference type="Pfam" id="PF02229"/>
    </source>
</evidence>
<dbReference type="GO" id="GO:0006355">
    <property type="term" value="P:regulation of DNA-templated transcription"/>
    <property type="evidence" value="ECO:0007669"/>
    <property type="project" value="InterPro"/>
</dbReference>
<proteinExistence type="predicted"/>
<evidence type="ECO:0000313" key="4">
    <source>
        <dbReference type="Proteomes" id="UP000249135"/>
    </source>
</evidence>
<dbReference type="EMBL" id="QFPP01000010">
    <property type="protein sequence ID" value="PZQ77782.1"/>
    <property type="molecule type" value="Genomic_DNA"/>
</dbReference>
<evidence type="ECO:0000256" key="1">
    <source>
        <dbReference type="SAM" id="MobiDB-lite"/>
    </source>
</evidence>
<feature type="domain" description="Transcriptional coactivator p15 (PC4) C-terminal" evidence="2">
    <location>
        <begin position="102"/>
        <end position="150"/>
    </location>
</feature>
<organism evidence="3 4">
    <name type="scientific">Variovorax paradoxus</name>
    <dbReference type="NCBI Taxonomy" id="34073"/>
    <lineage>
        <taxon>Bacteria</taxon>
        <taxon>Pseudomonadati</taxon>
        <taxon>Pseudomonadota</taxon>
        <taxon>Betaproteobacteria</taxon>
        <taxon>Burkholderiales</taxon>
        <taxon>Comamonadaceae</taxon>
        <taxon>Variovorax</taxon>
    </lineage>
</organism>
<gene>
    <name evidence="3" type="ORF">DI563_02555</name>
</gene>
<name>A0A2W5QKI3_VARPD</name>
<feature type="region of interest" description="Disordered" evidence="1">
    <location>
        <begin position="59"/>
        <end position="80"/>
    </location>
</feature>
<comment type="caution">
    <text evidence="3">The sequence shown here is derived from an EMBL/GenBank/DDBJ whole genome shotgun (WGS) entry which is preliminary data.</text>
</comment>
<sequence length="165" mass="18030">MTPEQRAAVSERRAVMQAQLDALRAAVPEDDGGKAGKKRMRDWAFEVQGLERVVAQMDRTIAASTPKPNPAPATPEDASTFQRATWVQRGTTIASIPKGKRAELRVSLNEWQGVRTLDLRLWFQPKGGGEWGPSRKGVSVEAGKIDALIEVLVAARDATRLSLEA</sequence>
<dbReference type="SUPFAM" id="SSF54447">
    <property type="entry name" value="ssDNA-binding transcriptional regulator domain"/>
    <property type="match status" value="1"/>
</dbReference>
<evidence type="ECO:0000313" key="3">
    <source>
        <dbReference type="EMBL" id="PZQ77782.1"/>
    </source>
</evidence>
<accession>A0A2W5QKI3</accession>
<protein>
    <recommendedName>
        <fullName evidence="2">Transcriptional coactivator p15 (PC4) C-terminal domain-containing protein</fullName>
    </recommendedName>
</protein>
<dbReference type="Proteomes" id="UP000249135">
    <property type="component" value="Unassembled WGS sequence"/>
</dbReference>
<dbReference type="InterPro" id="IPR003173">
    <property type="entry name" value="PC4_C"/>
</dbReference>
<reference evidence="3 4" key="1">
    <citation type="submission" date="2017-08" db="EMBL/GenBank/DDBJ databases">
        <title>Infants hospitalized years apart are colonized by the same room-sourced microbial strains.</title>
        <authorList>
            <person name="Brooks B."/>
            <person name="Olm M.R."/>
            <person name="Firek B.A."/>
            <person name="Baker R."/>
            <person name="Thomas B.C."/>
            <person name="Morowitz M.J."/>
            <person name="Banfield J.F."/>
        </authorList>
    </citation>
    <scope>NUCLEOTIDE SEQUENCE [LARGE SCALE GENOMIC DNA]</scope>
    <source>
        <strain evidence="3">S2_005_003_R2_41</strain>
    </source>
</reference>
<dbReference type="Pfam" id="PF02229">
    <property type="entry name" value="PC4"/>
    <property type="match status" value="1"/>
</dbReference>
<dbReference type="Gene3D" id="2.30.31.10">
    <property type="entry name" value="Transcriptional Coactivator Pc4, Chain A"/>
    <property type="match status" value="1"/>
</dbReference>
<dbReference type="AlphaFoldDB" id="A0A2W5QKI3"/>
<dbReference type="InterPro" id="IPR009044">
    <property type="entry name" value="ssDNA-bd_transcriptional_reg"/>
</dbReference>